<proteinExistence type="inferred from homology"/>
<evidence type="ECO:0000256" key="7">
    <source>
        <dbReference type="ARBA" id="ARBA00022989"/>
    </source>
</evidence>
<feature type="domain" description="ABC transmembrane type-1" evidence="10">
    <location>
        <begin position="69"/>
        <end position="261"/>
    </location>
</feature>
<evidence type="ECO:0000313" key="11">
    <source>
        <dbReference type="EMBL" id="SHE63051.1"/>
    </source>
</evidence>
<dbReference type="EMBL" id="FQVI01000003">
    <property type="protein sequence ID" value="SHE63051.1"/>
    <property type="molecule type" value="Genomic_DNA"/>
</dbReference>
<evidence type="ECO:0000256" key="2">
    <source>
        <dbReference type="ARBA" id="ARBA00009047"/>
    </source>
</evidence>
<gene>
    <name evidence="11" type="ORF">SAMN02745158_01087</name>
</gene>
<feature type="transmembrane region" description="Helical" evidence="9">
    <location>
        <begin position="106"/>
        <end position="125"/>
    </location>
</feature>
<feature type="transmembrane region" description="Helical" evidence="9">
    <location>
        <begin position="181"/>
        <end position="206"/>
    </location>
</feature>
<dbReference type="InterPro" id="IPR000515">
    <property type="entry name" value="MetI-like"/>
</dbReference>
<keyword evidence="5" id="KW-0762">Sugar transport</keyword>
<dbReference type="GO" id="GO:0055085">
    <property type="term" value="P:transmembrane transport"/>
    <property type="evidence" value="ECO:0007669"/>
    <property type="project" value="InterPro"/>
</dbReference>
<dbReference type="InterPro" id="IPR035906">
    <property type="entry name" value="MetI-like_sf"/>
</dbReference>
<dbReference type="GO" id="GO:0005886">
    <property type="term" value="C:plasma membrane"/>
    <property type="evidence" value="ECO:0007669"/>
    <property type="project" value="UniProtKB-SubCell"/>
</dbReference>
<evidence type="ECO:0000256" key="4">
    <source>
        <dbReference type="ARBA" id="ARBA00022475"/>
    </source>
</evidence>
<keyword evidence="6 9" id="KW-0812">Transmembrane</keyword>
<dbReference type="AlphaFoldDB" id="A0A1M4V236"/>
<dbReference type="PANTHER" id="PTHR32243">
    <property type="entry name" value="MALTOSE TRANSPORT SYSTEM PERMEASE-RELATED"/>
    <property type="match status" value="1"/>
</dbReference>
<dbReference type="OrthoDB" id="187395at2"/>
<evidence type="ECO:0000256" key="5">
    <source>
        <dbReference type="ARBA" id="ARBA00022597"/>
    </source>
</evidence>
<dbReference type="Pfam" id="PF00528">
    <property type="entry name" value="BPD_transp_1"/>
    <property type="match status" value="1"/>
</dbReference>
<dbReference type="PANTHER" id="PTHR32243:SF50">
    <property type="entry name" value="MALTOSE_MALTODEXTRIN TRANSPORT SYSTEM PERMEASE PROTEIN MALG"/>
    <property type="match status" value="1"/>
</dbReference>
<feature type="transmembrane region" description="Helical" evidence="9">
    <location>
        <begin position="73"/>
        <end position="94"/>
    </location>
</feature>
<keyword evidence="8 9" id="KW-0472">Membrane</keyword>
<comment type="subcellular location">
    <subcellularLocation>
        <location evidence="1 9">Cell membrane</location>
        <topology evidence="1 9">Multi-pass membrane protein</topology>
    </subcellularLocation>
</comment>
<evidence type="ECO:0000256" key="1">
    <source>
        <dbReference type="ARBA" id="ARBA00004651"/>
    </source>
</evidence>
<keyword evidence="7 9" id="KW-1133">Transmembrane helix</keyword>
<evidence type="ECO:0000313" key="12">
    <source>
        <dbReference type="Proteomes" id="UP000184245"/>
    </source>
</evidence>
<dbReference type="STRING" id="1122155.SAMN02745158_01087"/>
<protein>
    <submittedName>
        <fullName evidence="11">Carbohydrate ABC transporter membrane protein 2, CUT1 family (TC 3.A.1.1.-)</fullName>
    </submittedName>
</protein>
<feature type="transmembrane region" description="Helical" evidence="9">
    <location>
        <begin position="244"/>
        <end position="266"/>
    </location>
</feature>
<comment type="similarity">
    <text evidence="2">Belongs to the binding-protein-dependent transport system permease family. MalFG subfamily.</text>
</comment>
<evidence type="ECO:0000256" key="8">
    <source>
        <dbReference type="ARBA" id="ARBA00023136"/>
    </source>
</evidence>
<keyword evidence="4" id="KW-1003">Cell membrane</keyword>
<keyword evidence="12" id="KW-1185">Reference proteome</keyword>
<keyword evidence="3 9" id="KW-0813">Transport</keyword>
<sequence>MKRKKRTAIFQWIIIALLIFIVLFPLYLVVINAFKPHADIVTNPISFPKSAFLDNFSKAWRTAGFSRGFFNSIRLVVTTALIVLAASAFAGYALGTKRFTGKGLLLSYFLLAMTIPVQLFLFPLYGVFAKLDLIGNIYAVSFVIAAINIPLAVMLMRTFFVGVPMQLEESAMLDGANTRQILFQIIFPCVKPGFITVAVIVILNAWNEYLISSTFLQGEKNFTATLGYLSLNGGSVTFDQGMKMAGSLIIVIPILIFFLSLQRYVVDGLTAGSVKE</sequence>
<evidence type="ECO:0000256" key="9">
    <source>
        <dbReference type="RuleBase" id="RU363032"/>
    </source>
</evidence>
<evidence type="ECO:0000256" key="3">
    <source>
        <dbReference type="ARBA" id="ARBA00022448"/>
    </source>
</evidence>
<dbReference type="RefSeq" id="WP_072849650.1">
    <property type="nucleotide sequence ID" value="NZ_FQVI01000003.1"/>
</dbReference>
<dbReference type="Gene3D" id="1.10.3720.10">
    <property type="entry name" value="MetI-like"/>
    <property type="match status" value="1"/>
</dbReference>
<reference evidence="11 12" key="1">
    <citation type="submission" date="2016-11" db="EMBL/GenBank/DDBJ databases">
        <authorList>
            <person name="Jaros S."/>
            <person name="Januszkiewicz K."/>
            <person name="Wedrychowicz H."/>
        </authorList>
    </citation>
    <scope>NUCLEOTIDE SEQUENCE [LARGE SCALE GENOMIC DNA]</scope>
    <source>
        <strain evidence="11 12">DSM 17459</strain>
    </source>
</reference>
<dbReference type="SUPFAM" id="SSF161098">
    <property type="entry name" value="MetI-like"/>
    <property type="match status" value="1"/>
</dbReference>
<dbReference type="PROSITE" id="PS50928">
    <property type="entry name" value="ABC_TM1"/>
    <property type="match status" value="1"/>
</dbReference>
<dbReference type="InterPro" id="IPR050901">
    <property type="entry name" value="BP-dep_ABC_trans_perm"/>
</dbReference>
<feature type="transmembrane region" description="Helical" evidence="9">
    <location>
        <begin position="12"/>
        <end position="34"/>
    </location>
</feature>
<dbReference type="CDD" id="cd06261">
    <property type="entry name" value="TM_PBP2"/>
    <property type="match status" value="1"/>
</dbReference>
<feature type="transmembrane region" description="Helical" evidence="9">
    <location>
        <begin position="137"/>
        <end position="160"/>
    </location>
</feature>
<evidence type="ECO:0000256" key="6">
    <source>
        <dbReference type="ARBA" id="ARBA00022692"/>
    </source>
</evidence>
<name>A0A1M4V236_9CLOT</name>
<organism evidence="11 12">
    <name type="scientific">Lactonifactor longoviformis DSM 17459</name>
    <dbReference type="NCBI Taxonomy" id="1122155"/>
    <lineage>
        <taxon>Bacteria</taxon>
        <taxon>Bacillati</taxon>
        <taxon>Bacillota</taxon>
        <taxon>Clostridia</taxon>
        <taxon>Eubacteriales</taxon>
        <taxon>Clostridiaceae</taxon>
        <taxon>Lactonifactor</taxon>
    </lineage>
</organism>
<evidence type="ECO:0000259" key="10">
    <source>
        <dbReference type="PROSITE" id="PS50928"/>
    </source>
</evidence>
<dbReference type="Proteomes" id="UP000184245">
    <property type="component" value="Unassembled WGS sequence"/>
</dbReference>
<accession>A0A1M4V236</accession>